<feature type="transmembrane region" description="Helical" evidence="1">
    <location>
        <begin position="21"/>
        <end position="47"/>
    </location>
</feature>
<feature type="transmembrane region" description="Helical" evidence="1">
    <location>
        <begin position="67"/>
        <end position="87"/>
    </location>
</feature>
<organism evidence="2 3">
    <name type="scientific">Acinetobacter chengduensis</name>
    <dbReference type="NCBI Taxonomy" id="2420890"/>
    <lineage>
        <taxon>Bacteria</taxon>
        <taxon>Pseudomonadati</taxon>
        <taxon>Pseudomonadota</taxon>
        <taxon>Gammaproteobacteria</taxon>
        <taxon>Moraxellales</taxon>
        <taxon>Moraxellaceae</taxon>
        <taxon>Acinetobacter</taxon>
    </lineage>
</organism>
<dbReference type="RefSeq" id="WP_121523189.1">
    <property type="nucleotide sequence ID" value="NZ_RCHC01000007.1"/>
</dbReference>
<evidence type="ECO:0000313" key="3">
    <source>
        <dbReference type="Proteomes" id="UP000280271"/>
    </source>
</evidence>
<accession>A0ABX9TXV0</accession>
<keyword evidence="1" id="KW-1133">Transmembrane helix</keyword>
<proteinExistence type="predicted"/>
<comment type="caution">
    <text evidence="2">The sequence shown here is derived from an EMBL/GenBank/DDBJ whole genome shotgun (WGS) entry which is preliminary data.</text>
</comment>
<evidence type="ECO:0000313" key="2">
    <source>
        <dbReference type="EMBL" id="RLL22116.1"/>
    </source>
</evidence>
<reference evidence="2 3" key="1">
    <citation type="submission" date="2018-09" db="EMBL/GenBank/DDBJ databases">
        <title>The draft genome of Acinetobacter sp. strains.</title>
        <authorList>
            <person name="Qin J."/>
            <person name="Feng Y."/>
            <person name="Zong Z."/>
        </authorList>
    </citation>
    <scope>NUCLEOTIDE SEQUENCE [LARGE SCALE GENOMIC DNA]</scope>
    <source>
        <strain evidence="2 3">WCHAc060005</strain>
    </source>
</reference>
<evidence type="ECO:0000256" key="1">
    <source>
        <dbReference type="SAM" id="Phobius"/>
    </source>
</evidence>
<feature type="transmembrane region" description="Helical" evidence="1">
    <location>
        <begin position="170"/>
        <end position="193"/>
    </location>
</feature>
<dbReference type="EMBL" id="RCHC01000007">
    <property type="protein sequence ID" value="RLL22116.1"/>
    <property type="molecule type" value="Genomic_DNA"/>
</dbReference>
<feature type="transmembrane region" description="Helical" evidence="1">
    <location>
        <begin position="130"/>
        <end position="150"/>
    </location>
</feature>
<keyword evidence="1" id="KW-0472">Membrane</keyword>
<keyword evidence="1" id="KW-0812">Transmembrane</keyword>
<name>A0ABX9TXV0_9GAMM</name>
<keyword evidence="3" id="KW-1185">Reference proteome</keyword>
<gene>
    <name evidence="2" type="ORF">D9K81_08160</name>
</gene>
<dbReference type="Proteomes" id="UP000280271">
    <property type="component" value="Unassembled WGS sequence"/>
</dbReference>
<sequence>MTPDKQQAELLKQTQKKLFAAIFGTPHIALLIAFILVAVSLILAKFLPYEGLFATASSSGMSNYHRWLYDIFVIASIIMGPVLYVLIHRQFKRGEGRQVWREYTRTHAQFKMRRFIKAEAEGKKAILDSWLSEGLVFIMIITVLILMYSVLTPDGSGRRGYFWIQTWWPINASLIGLFYYAIFCLYVRFFALLEIDRQYQLLHAQAERALRKQLEEDEQQLNEDA</sequence>
<protein>
    <submittedName>
        <fullName evidence="2">Uncharacterized protein</fullName>
    </submittedName>
</protein>